<organism evidence="9 10">
    <name type="scientific">Bordetella genomosp. 2</name>
    <dbReference type="NCBI Taxonomy" id="1983456"/>
    <lineage>
        <taxon>Bacteria</taxon>
        <taxon>Pseudomonadati</taxon>
        <taxon>Pseudomonadota</taxon>
        <taxon>Betaproteobacteria</taxon>
        <taxon>Burkholderiales</taxon>
        <taxon>Alcaligenaceae</taxon>
        <taxon>Bordetella</taxon>
    </lineage>
</organism>
<dbReference type="GO" id="GO:0070566">
    <property type="term" value="F:adenylyltransferase activity"/>
    <property type="evidence" value="ECO:0007669"/>
    <property type="project" value="InterPro"/>
</dbReference>
<dbReference type="PIRSF" id="PIRSF000819">
    <property type="entry name" value="Streptomycin_3-adenylyltransf"/>
    <property type="match status" value="1"/>
</dbReference>
<evidence type="ECO:0000313" key="10">
    <source>
        <dbReference type="Proteomes" id="UP000215633"/>
    </source>
</evidence>
<dbReference type="InterPro" id="IPR025184">
    <property type="entry name" value="AadA_C"/>
</dbReference>
<dbReference type="CDD" id="cd05403">
    <property type="entry name" value="NT_KNTase_like"/>
    <property type="match status" value="1"/>
</dbReference>
<dbReference type="NCBIfam" id="NF010309">
    <property type="entry name" value="PRK13746.1"/>
    <property type="match status" value="1"/>
</dbReference>
<dbReference type="GO" id="GO:0009012">
    <property type="term" value="F:aminoglycoside 3''-adenylyltransferase activity"/>
    <property type="evidence" value="ECO:0007669"/>
    <property type="project" value="UniProtKB-EC"/>
</dbReference>
<accession>A0A261W0J9</accession>
<evidence type="ECO:0000259" key="8">
    <source>
        <dbReference type="Pfam" id="PF13427"/>
    </source>
</evidence>
<feature type="domain" description="Polymerase nucleotidyl transferase" evidence="7">
    <location>
        <begin position="21"/>
        <end position="53"/>
    </location>
</feature>
<evidence type="ECO:0000256" key="3">
    <source>
        <dbReference type="ARBA" id="ARBA00035126"/>
    </source>
</evidence>
<dbReference type="InterPro" id="IPR043519">
    <property type="entry name" value="NT_sf"/>
</dbReference>
<evidence type="ECO:0000256" key="2">
    <source>
        <dbReference type="ARBA" id="ARBA00023251"/>
    </source>
</evidence>
<dbReference type="Proteomes" id="UP000215633">
    <property type="component" value="Unassembled WGS sequence"/>
</dbReference>
<dbReference type="RefSeq" id="WP_094805772.1">
    <property type="nucleotide sequence ID" value="NZ_NEVT01000003.1"/>
</dbReference>
<evidence type="ECO:0000256" key="4">
    <source>
        <dbReference type="ARBA" id="ARBA00035252"/>
    </source>
</evidence>
<dbReference type="EC" id="2.7.7.47" evidence="3"/>
<comment type="caution">
    <text evidence="9">The sequence shown here is derived from an EMBL/GenBank/DDBJ whole genome shotgun (WGS) entry which is preliminary data.</text>
</comment>
<sequence>MPSIPSEIIAQLARARAILDRHLGGTLQALYLFGSAVDGGLRPQSDIDLLAVVGAAPGEPVRRALMVDLLKVSAWPGTDPACCALEVTVLARDAVLPWRHPARRELQFGEWLRDDLRAGKFEPPMQDHDLAILLTKARQHSVSLLGPPAHELFAPVPPADFARALADTIAQWNEPADWRDEERHIVLALARIWYSVVTGKIAAKDTAAAWALDRLPAAHRPVLAQARDAYLGRAADALAQCPEQVAAFIHHAKAEIRRAAGAPAG</sequence>
<evidence type="ECO:0000313" key="9">
    <source>
        <dbReference type="EMBL" id="OZI79093.1"/>
    </source>
</evidence>
<keyword evidence="2" id="KW-0046">Antibiotic resistance</keyword>
<dbReference type="GO" id="GO:0046677">
    <property type="term" value="P:response to antibiotic"/>
    <property type="evidence" value="ECO:0007669"/>
    <property type="project" value="UniProtKB-KW"/>
</dbReference>
<protein>
    <recommendedName>
        <fullName evidence="4">Aminoglycoside (3'') (9) adenylyltransferase</fullName>
        <ecNumber evidence="3">2.7.7.47</ecNumber>
    </recommendedName>
</protein>
<comment type="catalytic activity">
    <reaction evidence="6">
        <text>streptomycin + ATP = 3''-O-adenylylstreptomycin + diphosphate</text>
        <dbReference type="Rhea" id="RHEA:20245"/>
        <dbReference type="ChEBI" id="CHEBI:30616"/>
        <dbReference type="ChEBI" id="CHEBI:33019"/>
        <dbReference type="ChEBI" id="CHEBI:58007"/>
        <dbReference type="ChEBI" id="CHEBI:58605"/>
        <dbReference type="EC" id="2.7.7.47"/>
    </reaction>
</comment>
<feature type="domain" description="Adenylyltransferase AadA C-terminal" evidence="8">
    <location>
        <begin position="151"/>
        <end position="254"/>
    </location>
</feature>
<dbReference type="NCBIfam" id="NF012157">
    <property type="entry name" value="ANT_3pp_I"/>
    <property type="match status" value="1"/>
</dbReference>
<keyword evidence="1 9" id="KW-0808">Transferase</keyword>
<evidence type="ECO:0000256" key="1">
    <source>
        <dbReference type="ARBA" id="ARBA00022679"/>
    </source>
</evidence>
<dbReference type="Pfam" id="PF01909">
    <property type="entry name" value="NTP_transf_2"/>
    <property type="match status" value="1"/>
</dbReference>
<dbReference type="AlphaFoldDB" id="A0A261W0J9"/>
<proteinExistence type="predicted"/>
<dbReference type="Pfam" id="PF13427">
    <property type="entry name" value="AadA_C"/>
    <property type="match status" value="1"/>
</dbReference>
<keyword evidence="10" id="KW-1185">Reference proteome</keyword>
<dbReference type="InterPro" id="IPR024172">
    <property type="entry name" value="AadA/Aad9"/>
</dbReference>
<comment type="catalytic activity">
    <reaction evidence="5">
        <text>spectinomycin + ATP = 9-O-adenylylspectinomycin + diphosphate</text>
        <dbReference type="Rhea" id="RHEA:63228"/>
        <dbReference type="ChEBI" id="CHEBI:30616"/>
        <dbReference type="ChEBI" id="CHEBI:33019"/>
        <dbReference type="ChEBI" id="CHEBI:146260"/>
        <dbReference type="ChEBI" id="CHEBI:146261"/>
    </reaction>
</comment>
<dbReference type="Gene3D" id="3.30.460.10">
    <property type="entry name" value="Beta Polymerase, domain 2"/>
    <property type="match status" value="1"/>
</dbReference>
<dbReference type="InterPro" id="IPR002934">
    <property type="entry name" value="Polymerase_NTP_transf_dom"/>
</dbReference>
<name>A0A261W0J9_9BORD</name>
<reference evidence="10" key="1">
    <citation type="submission" date="2017-05" db="EMBL/GenBank/DDBJ databases">
        <title>Complete and WGS of Bordetella genogroups.</title>
        <authorList>
            <person name="Spilker T."/>
            <person name="Lipuma J."/>
        </authorList>
    </citation>
    <scope>NUCLEOTIDE SEQUENCE [LARGE SCALE GENOMIC DNA]</scope>
    <source>
        <strain evidence="10">AU8256</strain>
    </source>
</reference>
<evidence type="ECO:0000259" key="7">
    <source>
        <dbReference type="Pfam" id="PF01909"/>
    </source>
</evidence>
<dbReference type="EMBL" id="NEVT01000003">
    <property type="protein sequence ID" value="OZI79093.1"/>
    <property type="molecule type" value="Genomic_DNA"/>
</dbReference>
<dbReference type="SUPFAM" id="SSF81301">
    <property type="entry name" value="Nucleotidyltransferase"/>
    <property type="match status" value="1"/>
</dbReference>
<evidence type="ECO:0000256" key="6">
    <source>
        <dbReference type="ARBA" id="ARBA00048566"/>
    </source>
</evidence>
<evidence type="ECO:0000256" key="5">
    <source>
        <dbReference type="ARBA" id="ARBA00047831"/>
    </source>
</evidence>
<gene>
    <name evidence="9" type="ORF">CAL24_03905</name>
</gene>